<evidence type="ECO:0000259" key="2">
    <source>
        <dbReference type="Pfam" id="PF00535"/>
    </source>
</evidence>
<evidence type="ECO:0000256" key="1">
    <source>
        <dbReference type="SAM" id="Phobius"/>
    </source>
</evidence>
<evidence type="ECO:0000313" key="4">
    <source>
        <dbReference type="Proteomes" id="UP001596395"/>
    </source>
</evidence>
<dbReference type="Gene3D" id="3.90.550.10">
    <property type="entry name" value="Spore Coat Polysaccharide Biosynthesis Protein SpsA, Chain A"/>
    <property type="match status" value="1"/>
</dbReference>
<dbReference type="PANTHER" id="PTHR43685:SF2">
    <property type="entry name" value="GLYCOSYLTRANSFERASE 2-LIKE DOMAIN-CONTAINING PROTEIN"/>
    <property type="match status" value="1"/>
</dbReference>
<dbReference type="InterPro" id="IPR029044">
    <property type="entry name" value="Nucleotide-diphossugar_trans"/>
</dbReference>
<feature type="domain" description="Glycosyltransferase 2-like" evidence="2">
    <location>
        <begin position="27"/>
        <end position="136"/>
    </location>
</feature>
<name>A0ABD5VGP4_9EURY</name>
<dbReference type="Pfam" id="PF00535">
    <property type="entry name" value="Glycos_transf_2"/>
    <property type="match status" value="1"/>
</dbReference>
<protein>
    <submittedName>
        <fullName evidence="3">Glycosyltransferase</fullName>
        <ecNumber evidence="3">2.4.-.-</ecNumber>
    </submittedName>
</protein>
<keyword evidence="1" id="KW-0812">Transmembrane</keyword>
<keyword evidence="1" id="KW-1133">Transmembrane helix</keyword>
<dbReference type="RefSeq" id="WP_336351503.1">
    <property type="nucleotide sequence ID" value="NZ_JAZAQL010000003.1"/>
</dbReference>
<dbReference type="InterPro" id="IPR001173">
    <property type="entry name" value="Glyco_trans_2-like"/>
</dbReference>
<dbReference type="EC" id="2.4.-.-" evidence="3"/>
<dbReference type="PANTHER" id="PTHR43685">
    <property type="entry name" value="GLYCOSYLTRANSFERASE"/>
    <property type="match status" value="1"/>
</dbReference>
<evidence type="ECO:0000313" key="3">
    <source>
        <dbReference type="EMBL" id="MFC6954559.1"/>
    </source>
</evidence>
<organism evidence="3 4">
    <name type="scientific">Halorubellus litoreus</name>
    <dbReference type="NCBI Taxonomy" id="755308"/>
    <lineage>
        <taxon>Archaea</taxon>
        <taxon>Methanobacteriati</taxon>
        <taxon>Methanobacteriota</taxon>
        <taxon>Stenosarchaea group</taxon>
        <taxon>Halobacteria</taxon>
        <taxon>Halobacteriales</taxon>
        <taxon>Halorubellaceae</taxon>
        <taxon>Halorubellus</taxon>
    </lineage>
</organism>
<dbReference type="EMBL" id="JBHSXN010000003">
    <property type="protein sequence ID" value="MFC6954559.1"/>
    <property type="molecule type" value="Genomic_DNA"/>
</dbReference>
<gene>
    <name evidence="3" type="ORF">ACFQGB_16970</name>
</gene>
<proteinExistence type="predicted"/>
<reference evidence="3 4" key="1">
    <citation type="journal article" date="2019" name="Int. J. Syst. Evol. Microbiol.">
        <title>The Global Catalogue of Microorganisms (GCM) 10K type strain sequencing project: providing services to taxonomists for standard genome sequencing and annotation.</title>
        <authorList>
            <consortium name="The Broad Institute Genomics Platform"/>
            <consortium name="The Broad Institute Genome Sequencing Center for Infectious Disease"/>
            <person name="Wu L."/>
            <person name="Ma J."/>
        </authorList>
    </citation>
    <scope>NUCLEOTIDE SEQUENCE [LARGE SCALE GENOMIC DNA]</scope>
    <source>
        <strain evidence="3 4">GX26</strain>
    </source>
</reference>
<feature type="transmembrane region" description="Helical" evidence="1">
    <location>
        <begin position="250"/>
        <end position="283"/>
    </location>
</feature>
<accession>A0ABD5VGP4</accession>
<dbReference type="InterPro" id="IPR050834">
    <property type="entry name" value="Glycosyltransf_2"/>
</dbReference>
<sequence>MTPQTTNSVSTAIPDDLVSPGETPELSVVVIAKNEADRIRPCLESVFRAADGLGPFEVVLVDSASTDRTVDIAREYPVTILRIPEEHTVSCGAGRYVGDAVVRGDRVLHVDGDMELTEDWLGAATEYLDTHAVAGVEGCLNETRHPEVREVDKIGGVMLFERDALEAVGGFAPYLRSYEDVDVGYRLTAAGYRLVRLPDVSAVHPLGDPLEEPFRRWRAGYYHGVGQAIRYAARKPRVLAKLVARQRFKFALLAWLTVGVLSILSTVAVVGWVAASAFAFAIVAKKLGVRGAVQFVLTKSLATVGATRGLFDPAPPAETYPLSAIEVVDEGRLPAGYARSKLD</sequence>
<keyword evidence="1" id="KW-0472">Membrane</keyword>
<dbReference type="Proteomes" id="UP001596395">
    <property type="component" value="Unassembled WGS sequence"/>
</dbReference>
<comment type="caution">
    <text evidence="3">The sequence shown here is derived from an EMBL/GenBank/DDBJ whole genome shotgun (WGS) entry which is preliminary data.</text>
</comment>
<keyword evidence="3" id="KW-0808">Transferase</keyword>
<dbReference type="AlphaFoldDB" id="A0ABD5VGP4"/>
<dbReference type="GO" id="GO:0016757">
    <property type="term" value="F:glycosyltransferase activity"/>
    <property type="evidence" value="ECO:0007669"/>
    <property type="project" value="UniProtKB-KW"/>
</dbReference>
<keyword evidence="3" id="KW-0328">Glycosyltransferase</keyword>
<dbReference type="SUPFAM" id="SSF53448">
    <property type="entry name" value="Nucleotide-diphospho-sugar transferases"/>
    <property type="match status" value="1"/>
</dbReference>
<keyword evidence="4" id="KW-1185">Reference proteome</keyword>